<keyword evidence="2" id="KW-1185">Reference proteome</keyword>
<gene>
    <name evidence="1" type="ORF">CAMGR0001_1866</name>
</gene>
<dbReference type="AlphaFoldDB" id="C8PEG5"/>
<evidence type="ECO:0000313" key="2">
    <source>
        <dbReference type="Proteomes" id="UP000005709"/>
    </source>
</evidence>
<name>C8PEG5_9BACT</name>
<proteinExistence type="predicted"/>
<dbReference type="EMBL" id="ACYG01000008">
    <property type="protein sequence ID" value="EEV18760.1"/>
    <property type="molecule type" value="Genomic_DNA"/>
</dbReference>
<accession>C8PEG5</accession>
<reference evidence="1 2" key="1">
    <citation type="submission" date="2009-07" db="EMBL/GenBank/DDBJ databases">
        <authorList>
            <person name="Madupu R."/>
            <person name="Sebastian Y."/>
            <person name="Durkin A.S."/>
            <person name="Torralba M."/>
            <person name="Methe B."/>
            <person name="Sutton G.G."/>
            <person name="Strausberg R.L."/>
            <person name="Nelson K.E."/>
        </authorList>
    </citation>
    <scope>NUCLEOTIDE SEQUENCE [LARGE SCALE GENOMIC DNA]</scope>
    <source>
        <strain evidence="1 2">RM3268</strain>
    </source>
</reference>
<protein>
    <submittedName>
        <fullName evidence="1">Uncharacterized protein</fullName>
    </submittedName>
</protein>
<evidence type="ECO:0000313" key="1">
    <source>
        <dbReference type="EMBL" id="EEV18760.1"/>
    </source>
</evidence>
<organism evidence="1 2">
    <name type="scientific">Campylobacter gracilis RM3268</name>
    <dbReference type="NCBI Taxonomy" id="553220"/>
    <lineage>
        <taxon>Bacteria</taxon>
        <taxon>Pseudomonadati</taxon>
        <taxon>Campylobacterota</taxon>
        <taxon>Epsilonproteobacteria</taxon>
        <taxon>Campylobacterales</taxon>
        <taxon>Campylobacteraceae</taxon>
        <taxon>Campylobacter</taxon>
    </lineage>
</organism>
<dbReference type="Proteomes" id="UP000005709">
    <property type="component" value="Unassembled WGS sequence"/>
</dbReference>
<comment type="caution">
    <text evidence="1">The sequence shown here is derived from an EMBL/GenBank/DDBJ whole genome shotgun (WGS) entry which is preliminary data.</text>
</comment>
<sequence length="41" mass="4949">MIKFALPRASYRDERDEILFSAPRIVRHILSCDKISFRRKL</sequence>